<dbReference type="InterPro" id="IPR016024">
    <property type="entry name" value="ARM-type_fold"/>
</dbReference>
<evidence type="ECO:0000256" key="1">
    <source>
        <dbReference type="SAM" id="Coils"/>
    </source>
</evidence>
<comment type="caution">
    <text evidence="2">The sequence shown here is derived from an EMBL/GenBank/DDBJ whole genome shotgun (WGS) entry which is preliminary data.</text>
</comment>
<evidence type="ECO:0008006" key="4">
    <source>
        <dbReference type="Google" id="ProtNLM"/>
    </source>
</evidence>
<organism evidence="2 3">
    <name type="scientific">Tritrichomonas musculus</name>
    <dbReference type="NCBI Taxonomy" id="1915356"/>
    <lineage>
        <taxon>Eukaryota</taxon>
        <taxon>Metamonada</taxon>
        <taxon>Parabasalia</taxon>
        <taxon>Tritrichomonadida</taxon>
        <taxon>Tritrichomonadidae</taxon>
        <taxon>Tritrichomonas</taxon>
    </lineage>
</organism>
<proteinExistence type="predicted"/>
<dbReference type="SUPFAM" id="SSF48371">
    <property type="entry name" value="ARM repeat"/>
    <property type="match status" value="1"/>
</dbReference>
<dbReference type="Proteomes" id="UP001470230">
    <property type="component" value="Unassembled WGS sequence"/>
</dbReference>
<name>A0ABR2KLQ8_9EUKA</name>
<dbReference type="EMBL" id="JAPFFF010000004">
    <property type="protein sequence ID" value="KAK8890915.1"/>
    <property type="molecule type" value="Genomic_DNA"/>
</dbReference>
<feature type="coiled-coil region" evidence="1">
    <location>
        <begin position="74"/>
        <end position="108"/>
    </location>
</feature>
<evidence type="ECO:0000313" key="3">
    <source>
        <dbReference type="Proteomes" id="UP001470230"/>
    </source>
</evidence>
<sequence length="336" mass="39002">MFEENNDSSILPMIQERNILLSNLSTELETFGEMTNQSMKTEIELINGQSDFWLTCNHIMTIIDSIENQIKYCNENRIEDILQYNIQYDELKNQHSILENDLNNAKSMSRSIATKASIIRNKRITPLLSLIWSMTSKSFNAEILSQFDDLYDVLFQFVEKADNVNSNLAVLGILVNLSSSYQGRESLMKAFHQSPIPCIKKLFNNYELVCEPRARQLVLYLAKNISIADEMCIDLIREGCIKFCSDYLIQLSIDPTKDQNDFQVIVSILDTLISMKYVKTLNFYSQNDLKKLYYNMKKYGEPDLKILAKIKDIANIQEEEQQPLKPKRFGVKRIYS</sequence>
<accession>A0ABR2KLQ8</accession>
<reference evidence="2 3" key="1">
    <citation type="submission" date="2024-04" db="EMBL/GenBank/DDBJ databases">
        <title>Tritrichomonas musculus Genome.</title>
        <authorList>
            <person name="Alves-Ferreira E."/>
            <person name="Grigg M."/>
            <person name="Lorenzi H."/>
            <person name="Galac M."/>
        </authorList>
    </citation>
    <scope>NUCLEOTIDE SEQUENCE [LARGE SCALE GENOMIC DNA]</scope>
    <source>
        <strain evidence="2 3">EAF2021</strain>
    </source>
</reference>
<gene>
    <name evidence="2" type="ORF">M9Y10_028115</name>
</gene>
<keyword evidence="1" id="KW-0175">Coiled coil</keyword>
<evidence type="ECO:0000313" key="2">
    <source>
        <dbReference type="EMBL" id="KAK8890915.1"/>
    </source>
</evidence>
<keyword evidence="3" id="KW-1185">Reference proteome</keyword>
<protein>
    <recommendedName>
        <fullName evidence="4">Nucleotide exchange factor Fes1 domain-containing protein</fullName>
    </recommendedName>
</protein>